<dbReference type="Gene3D" id="2.60.40.10">
    <property type="entry name" value="Immunoglobulins"/>
    <property type="match status" value="2"/>
</dbReference>
<dbReference type="GO" id="GO:0004180">
    <property type="term" value="F:carboxypeptidase activity"/>
    <property type="evidence" value="ECO:0007669"/>
    <property type="project" value="UniProtKB-KW"/>
</dbReference>
<dbReference type="InterPro" id="IPR008969">
    <property type="entry name" value="CarboxyPept-like_regulatory"/>
</dbReference>
<dbReference type="PANTHER" id="PTHR36108">
    <property type="entry name" value="COLOSSIN-B-RELATED"/>
    <property type="match status" value="1"/>
</dbReference>
<keyword evidence="2" id="KW-0964">Secreted</keyword>
<gene>
    <name evidence="5" type="ORF">HA254_02440</name>
</gene>
<organism evidence="5 6">
    <name type="scientific">Candidatus Iainarchaeum sp</name>
    <dbReference type="NCBI Taxonomy" id="3101447"/>
    <lineage>
        <taxon>Archaea</taxon>
        <taxon>Candidatus Iainarchaeota</taxon>
        <taxon>Candidatus Iainarchaeia</taxon>
        <taxon>Candidatus Iainarchaeales</taxon>
        <taxon>Candidatus Iainarchaeaceae</taxon>
        <taxon>Candidatus Iainarchaeum</taxon>
    </lineage>
</organism>
<protein>
    <submittedName>
        <fullName evidence="5">Carboxypeptidase regulatory-like domain-containing protein</fullName>
    </submittedName>
</protein>
<dbReference type="SUPFAM" id="SSF49464">
    <property type="entry name" value="Carboxypeptidase regulatory domain-like"/>
    <property type="match status" value="1"/>
</dbReference>
<dbReference type="EMBL" id="DUGC01000044">
    <property type="protein sequence ID" value="HIH09506.1"/>
    <property type="molecule type" value="Genomic_DNA"/>
</dbReference>
<name>A0A7J4J2P1_9ARCH</name>
<keyword evidence="5" id="KW-0121">Carboxypeptidase</keyword>
<comment type="caution">
    <text evidence="5">The sequence shown here is derived from an EMBL/GenBank/DDBJ whole genome shotgun (WGS) entry which is preliminary data.</text>
</comment>
<accession>A0A7J4J2P1</accession>
<reference evidence="6" key="1">
    <citation type="journal article" date="2020" name="bioRxiv">
        <title>A rank-normalized archaeal taxonomy based on genome phylogeny resolves widespread incomplete and uneven classifications.</title>
        <authorList>
            <person name="Rinke C."/>
            <person name="Chuvochina M."/>
            <person name="Mussig A.J."/>
            <person name="Chaumeil P.-A."/>
            <person name="Waite D.W."/>
            <person name="Whitman W.B."/>
            <person name="Parks D.H."/>
            <person name="Hugenholtz P."/>
        </authorList>
    </citation>
    <scope>NUCLEOTIDE SEQUENCE [LARGE SCALE GENOMIC DNA]</scope>
</reference>
<dbReference type="Proteomes" id="UP000565078">
    <property type="component" value="Unassembled WGS sequence"/>
</dbReference>
<dbReference type="AlphaFoldDB" id="A0A7J4J2P1"/>
<proteinExistence type="inferred from homology"/>
<keyword evidence="5" id="KW-0378">Hydrolase</keyword>
<evidence type="ECO:0000256" key="3">
    <source>
        <dbReference type="ARBA" id="ARBA00022729"/>
    </source>
</evidence>
<keyword evidence="4" id="KW-0472">Membrane</keyword>
<keyword evidence="4" id="KW-0812">Transmembrane</keyword>
<evidence type="ECO:0000313" key="5">
    <source>
        <dbReference type="EMBL" id="HIH09506.1"/>
    </source>
</evidence>
<sequence>MLEILKRLYYSLEDMYYGVLDRLNEKAPVYQIVDPIDRVFPSFILCIAAFFAILFIMFSLFLGQSGALAKFGVLDPSGEPLEGAEVVLAAQGRVQEKTSDSFGEFETDLIGKGIAVRAKHDGFEDFNDTIDIEPQKKYTISMGKKAIVVVSKRISFELRDEQHELIDSAALVSMSFTCSKYVNPPSVSGKGGTHSISVQSNCGTLTATINAQGFDELNRQVDVLAQEGTVVVVLSKKQLFASVGVVAKDAETMLPLEGVRIKFKKGDVTALDGGTTDSSGSKIVQRVPAGDYVIEAIPSDNEHVITFSGEFSVTAAQFSSGEPLSVEVLVKKSEGTAKSLSVKFIDSQDSKPVKDVEATLVIESQKSVTLNSGEDGIVKFAKLDDKNTYSVIAYNPQYVLFVARNLKVNTAPVEIKLAKATSLNSGAARVIALDSAGAGITDADIQLYSRQLPFSIRSGKTGSGGKIDLTGLPAGDYYAKAGKVIDGIAHENKSDQKSITAGSMIEFPIELVVANANMQVIVKGEDGKPIANARIFFRDFLSRGNRLEDKNSLSDGTSGRVELRAARPLYLEVSKQGYYTFFSQQYTLVPGETRTINITLRPAGSAGPDFDIQLNGIFDASGRKANRLEENKEYFFGFEMVFSKPATDAKALIRTGLETEKTPADINVLIKSVSSAGAALFASCYSQTDQYAGCDGAPVDFTALGAKQAVLSFGNPSPSIYEIVVKVKIRDIAAGMEATTPVEIRYGAKAQIGGQQAYRKGISELYLWSMLLNKPFCTSECGFLIELKIQDKNAKQFAQAHSIQSGSVTELLADANYNIYYEITNLSNEPAGDLSLKLTNDNGINPSLLLPLDNFQIGRLAWNSSFKGSFSFSTPRAVESTALDFNLSVKRKGDFARAIFKVTGIKPMQLSLSPGSLLPNQKNTIVVKATDGTNNPVKNADIAIYEMPQGPQIMAGTTDDGGFYSARFDAPYAQGEFDVNATRIGYSPASKRIGVGGIERLAGAQCLTIDGKPIGEAPLEISQRGGEKEFTLKNSSCSQDAAIRIGKHPDSDMRLSKGGTEYDLALSQEFVLKNNEQVSLKARPQNQFGVHPLFFSAKLGSSATWLDAGAARVSIFDNSVCLFLERSLNEGGVGGEKFLVDMMGGPQTLEYINRCFTGTQEGQYPSNDISTMMDEKVLVAISNSVKNIPQSLSRQQLELRNIGLTSQGYFLISVQDYVKGGP</sequence>
<comment type="similarity">
    <text evidence="1">Belongs to the serine-aspartate repeat-containing protein (SDr) family.</text>
</comment>
<dbReference type="PANTHER" id="PTHR36108:SF13">
    <property type="entry name" value="COLOSSIN-B-RELATED"/>
    <property type="match status" value="1"/>
</dbReference>
<keyword evidence="4" id="KW-1133">Transmembrane helix</keyword>
<dbReference type="Gene3D" id="2.60.40.1120">
    <property type="entry name" value="Carboxypeptidase-like, regulatory domain"/>
    <property type="match status" value="1"/>
</dbReference>
<evidence type="ECO:0000256" key="1">
    <source>
        <dbReference type="ARBA" id="ARBA00007257"/>
    </source>
</evidence>
<evidence type="ECO:0000313" key="6">
    <source>
        <dbReference type="Proteomes" id="UP000565078"/>
    </source>
</evidence>
<evidence type="ECO:0000256" key="2">
    <source>
        <dbReference type="ARBA" id="ARBA00022525"/>
    </source>
</evidence>
<feature type="transmembrane region" description="Helical" evidence="4">
    <location>
        <begin position="39"/>
        <end position="62"/>
    </location>
</feature>
<evidence type="ECO:0000256" key="4">
    <source>
        <dbReference type="SAM" id="Phobius"/>
    </source>
</evidence>
<keyword evidence="5" id="KW-0645">Protease</keyword>
<keyword evidence="3" id="KW-0732">Signal</keyword>
<dbReference type="InterPro" id="IPR013783">
    <property type="entry name" value="Ig-like_fold"/>
</dbReference>